<dbReference type="SMART" id="SM00857">
    <property type="entry name" value="Resolvase"/>
    <property type="match status" value="1"/>
</dbReference>
<dbReference type="Pfam" id="PF07508">
    <property type="entry name" value="Recombinase"/>
    <property type="match status" value="1"/>
</dbReference>
<evidence type="ECO:0000259" key="2">
    <source>
        <dbReference type="PROSITE" id="PS51737"/>
    </source>
</evidence>
<dbReference type="InterPro" id="IPR038109">
    <property type="entry name" value="DNA_bind_recomb_sf"/>
</dbReference>
<dbReference type="EMBL" id="JAUSUR010000001">
    <property type="protein sequence ID" value="MDQ0359975.1"/>
    <property type="molecule type" value="Genomic_DNA"/>
</dbReference>
<dbReference type="Pfam" id="PF00239">
    <property type="entry name" value="Resolvase"/>
    <property type="match status" value="1"/>
</dbReference>
<dbReference type="PROSITE" id="PS51736">
    <property type="entry name" value="RECOMBINASES_3"/>
    <property type="match status" value="1"/>
</dbReference>
<proteinExistence type="predicted"/>
<dbReference type="SUPFAM" id="SSF53041">
    <property type="entry name" value="Resolvase-like"/>
    <property type="match status" value="1"/>
</dbReference>
<dbReference type="InterPro" id="IPR036162">
    <property type="entry name" value="Resolvase-like_N_sf"/>
</dbReference>
<protein>
    <submittedName>
        <fullName evidence="3">Site-specific DNA recombinase</fullName>
    </submittedName>
</protein>
<comment type="caution">
    <text evidence="3">The sequence shown here is derived from an EMBL/GenBank/DDBJ whole genome shotgun (WGS) entry which is preliminary data.</text>
</comment>
<dbReference type="InterPro" id="IPR050639">
    <property type="entry name" value="SSR_resolvase"/>
</dbReference>
<dbReference type="PANTHER" id="PTHR30461:SF23">
    <property type="entry name" value="DNA RECOMBINASE-RELATED"/>
    <property type="match status" value="1"/>
</dbReference>
<dbReference type="InterPro" id="IPR006119">
    <property type="entry name" value="Resolv_N"/>
</dbReference>
<dbReference type="Proteomes" id="UP001230220">
    <property type="component" value="Unassembled WGS sequence"/>
</dbReference>
<sequence length="465" mass="54926">MLVNDGVQKLNADERKIAKYCRESTKRQAQDGYNLEEQERRINNYIELYEMKGETVLYQEFGASAKNLKRPKMRELIKDIKAGKIKCVIVYKLDRLVRRLTSLHEMLVLFKKYDVSFVSMSENFDTNTATGRMVCNVIISIAEWEQDTNSERTNEALSAGARLGNYIKGGKPPFGYVRYSEKEVIMINGRKKDFVKKGLKIHEEESEVIEYIFNLAYDNYSFLEIALMVNELEYMKTIKKTYTEYQIRNILHNKIYCGIMTLKSDEYEINIDAIIDLEFFNKVNKIISRRSKVAINDYLFKNKIYCNCGDLCEQKSTNKINSGECVTYLYYYCPKCKKRINESILIDYTLDKIAKYRKNTEKDIIIKEYQNELNSIEELKENMYNFYVSGKISGDTYISMMMRYEDDYKKKKAEYSTFITEYEIKFNQFSFDKKKKLINNKVKDITVDLDLKIPLKIELKEEKGK</sequence>
<dbReference type="Gene3D" id="3.90.1750.20">
    <property type="entry name" value="Putative Large Serine Recombinase, Chain B, Domain 2"/>
    <property type="match status" value="1"/>
</dbReference>
<dbReference type="Gene3D" id="3.40.50.1390">
    <property type="entry name" value="Resolvase, N-terminal catalytic domain"/>
    <property type="match status" value="1"/>
</dbReference>
<name>A0ABU0E0A3_9FIRM</name>
<feature type="domain" description="Resolvase/invertase-type recombinase catalytic" evidence="1">
    <location>
        <begin position="16"/>
        <end position="164"/>
    </location>
</feature>
<feature type="domain" description="Recombinase" evidence="2">
    <location>
        <begin position="173"/>
        <end position="293"/>
    </location>
</feature>
<dbReference type="InterPro" id="IPR011109">
    <property type="entry name" value="DNA_bind_recombinase_dom"/>
</dbReference>
<dbReference type="PROSITE" id="PS51737">
    <property type="entry name" value="RECOMBINASE_DNA_BIND"/>
    <property type="match status" value="1"/>
</dbReference>
<reference evidence="3 4" key="1">
    <citation type="submission" date="2023-07" db="EMBL/GenBank/DDBJ databases">
        <title>Genomic Encyclopedia of Type Strains, Phase IV (KMG-IV): sequencing the most valuable type-strain genomes for metagenomic binning, comparative biology and taxonomic classification.</title>
        <authorList>
            <person name="Goeker M."/>
        </authorList>
    </citation>
    <scope>NUCLEOTIDE SEQUENCE [LARGE SCALE GENOMIC DNA]</scope>
    <source>
        <strain evidence="3 4">DSM 16784</strain>
    </source>
</reference>
<dbReference type="RefSeq" id="WP_307405535.1">
    <property type="nucleotide sequence ID" value="NZ_JAUSUR010000001.1"/>
</dbReference>
<accession>A0ABU0E0A3</accession>
<evidence type="ECO:0000259" key="1">
    <source>
        <dbReference type="PROSITE" id="PS51736"/>
    </source>
</evidence>
<dbReference type="CDD" id="cd00338">
    <property type="entry name" value="Ser_Recombinase"/>
    <property type="match status" value="1"/>
</dbReference>
<dbReference type="PANTHER" id="PTHR30461">
    <property type="entry name" value="DNA-INVERTASE FROM LAMBDOID PROPHAGE"/>
    <property type="match status" value="1"/>
</dbReference>
<evidence type="ECO:0000313" key="4">
    <source>
        <dbReference type="Proteomes" id="UP001230220"/>
    </source>
</evidence>
<organism evidence="3 4">
    <name type="scientific">Breznakia pachnodae</name>
    <dbReference type="NCBI Taxonomy" id="265178"/>
    <lineage>
        <taxon>Bacteria</taxon>
        <taxon>Bacillati</taxon>
        <taxon>Bacillota</taxon>
        <taxon>Erysipelotrichia</taxon>
        <taxon>Erysipelotrichales</taxon>
        <taxon>Erysipelotrichaceae</taxon>
        <taxon>Breznakia</taxon>
    </lineage>
</organism>
<evidence type="ECO:0000313" key="3">
    <source>
        <dbReference type="EMBL" id="MDQ0359975.1"/>
    </source>
</evidence>
<keyword evidence="4" id="KW-1185">Reference proteome</keyword>
<gene>
    <name evidence="3" type="ORF">J2S15_000706</name>
</gene>